<feature type="transmembrane region" description="Helical" evidence="2">
    <location>
        <begin position="50"/>
        <end position="71"/>
    </location>
</feature>
<feature type="compositionally biased region" description="Basic and acidic residues" evidence="1">
    <location>
        <begin position="21"/>
        <end position="39"/>
    </location>
</feature>
<name>A0ABU7F454_9TELE</name>
<keyword evidence="2" id="KW-0472">Membrane</keyword>
<sequence>MFLECGSSYSPHRKAMQAQREYGESIPKEPGNHPSDSRQELQPPMLSLGWLQICSFLIGSIFMLLMLITCFRHQNAFGILFFLHLIREKNVLVKKKILCF</sequence>
<gene>
    <name evidence="3" type="ORF">CHARACLAT_014080</name>
</gene>
<comment type="caution">
    <text evidence="3">The sequence shown here is derived from an EMBL/GenBank/DDBJ whole genome shotgun (WGS) entry which is preliminary data.</text>
</comment>
<dbReference type="EMBL" id="JAHUTJ010074815">
    <property type="protein sequence ID" value="MED6293774.1"/>
    <property type="molecule type" value="Genomic_DNA"/>
</dbReference>
<accession>A0ABU7F454</accession>
<organism evidence="3 4">
    <name type="scientific">Characodon lateralis</name>
    <dbReference type="NCBI Taxonomy" id="208331"/>
    <lineage>
        <taxon>Eukaryota</taxon>
        <taxon>Metazoa</taxon>
        <taxon>Chordata</taxon>
        <taxon>Craniata</taxon>
        <taxon>Vertebrata</taxon>
        <taxon>Euteleostomi</taxon>
        <taxon>Actinopterygii</taxon>
        <taxon>Neopterygii</taxon>
        <taxon>Teleostei</taxon>
        <taxon>Neoteleostei</taxon>
        <taxon>Acanthomorphata</taxon>
        <taxon>Ovalentaria</taxon>
        <taxon>Atherinomorphae</taxon>
        <taxon>Cyprinodontiformes</taxon>
        <taxon>Goodeidae</taxon>
        <taxon>Characodon</taxon>
    </lineage>
</organism>
<keyword evidence="2" id="KW-0812">Transmembrane</keyword>
<proteinExistence type="predicted"/>
<dbReference type="Proteomes" id="UP001352852">
    <property type="component" value="Unassembled WGS sequence"/>
</dbReference>
<evidence type="ECO:0000313" key="3">
    <source>
        <dbReference type="EMBL" id="MED6293774.1"/>
    </source>
</evidence>
<keyword evidence="2" id="KW-1133">Transmembrane helix</keyword>
<evidence type="ECO:0000313" key="4">
    <source>
        <dbReference type="Proteomes" id="UP001352852"/>
    </source>
</evidence>
<protein>
    <submittedName>
        <fullName evidence="3">Uncharacterized protein</fullName>
    </submittedName>
</protein>
<feature type="region of interest" description="Disordered" evidence="1">
    <location>
        <begin position="1"/>
        <end position="40"/>
    </location>
</feature>
<evidence type="ECO:0000256" key="2">
    <source>
        <dbReference type="SAM" id="Phobius"/>
    </source>
</evidence>
<reference evidence="3 4" key="1">
    <citation type="submission" date="2021-06" db="EMBL/GenBank/DDBJ databases">
        <authorList>
            <person name="Palmer J.M."/>
        </authorList>
    </citation>
    <scope>NUCLEOTIDE SEQUENCE [LARGE SCALE GENOMIC DNA]</scope>
    <source>
        <strain evidence="3 4">CL_MEX2019</strain>
        <tissue evidence="3">Muscle</tissue>
    </source>
</reference>
<keyword evidence="4" id="KW-1185">Reference proteome</keyword>
<evidence type="ECO:0000256" key="1">
    <source>
        <dbReference type="SAM" id="MobiDB-lite"/>
    </source>
</evidence>